<evidence type="ECO:0000313" key="2">
    <source>
        <dbReference type="Proteomes" id="UP000250831"/>
    </source>
</evidence>
<evidence type="ECO:0000313" key="1">
    <source>
        <dbReference type="EMBL" id="PUV25093.1"/>
    </source>
</evidence>
<comment type="caution">
    <text evidence="1">The sequence shown here is derived from an EMBL/GenBank/DDBJ whole genome shotgun (WGS) entry which is preliminary data.</text>
</comment>
<dbReference type="Proteomes" id="UP000250831">
    <property type="component" value="Unassembled WGS sequence"/>
</dbReference>
<accession>A0A363NWK1</accession>
<dbReference type="AlphaFoldDB" id="A0A363NWK1"/>
<dbReference type="OrthoDB" id="708099at2"/>
<proteinExistence type="predicted"/>
<sequence>MKAIKFILIIIFAMVNSVYAQDKGKIDNFKKFENSFLRNFKYPAQLQERCIPILTLMVISFDQSGKIKSLRFSDSAYPQFIAEVQRIRDNIDFESLYMDLKSLGKENEKIIIPIQIDTGVFGECESGIFQFDLINLYLFENKPLQGKYFLYHKILSKIFMARAIS</sequence>
<dbReference type="EMBL" id="QCXX01000002">
    <property type="protein sequence ID" value="PUV25093.1"/>
    <property type="molecule type" value="Genomic_DNA"/>
</dbReference>
<keyword evidence="2" id="KW-1185">Reference proteome</keyword>
<organism evidence="1 2">
    <name type="scientific">Sphingobacterium athyrii</name>
    <dbReference type="NCBI Taxonomy" id="2152717"/>
    <lineage>
        <taxon>Bacteria</taxon>
        <taxon>Pseudomonadati</taxon>
        <taxon>Bacteroidota</taxon>
        <taxon>Sphingobacteriia</taxon>
        <taxon>Sphingobacteriales</taxon>
        <taxon>Sphingobacteriaceae</taxon>
        <taxon>Sphingobacterium</taxon>
    </lineage>
</organism>
<name>A0A363NWK1_9SPHI</name>
<protein>
    <submittedName>
        <fullName evidence="1">Uncharacterized protein</fullName>
    </submittedName>
</protein>
<reference evidence="1 2" key="1">
    <citation type="submission" date="2018-04" db="EMBL/GenBank/DDBJ databases">
        <title>Sphingobacterium sp. M46 Genome.</title>
        <authorList>
            <person name="Cheng J."/>
            <person name="Li Y."/>
        </authorList>
    </citation>
    <scope>NUCLEOTIDE SEQUENCE [LARGE SCALE GENOMIC DNA]</scope>
    <source>
        <strain evidence="1 2">M46</strain>
    </source>
</reference>
<gene>
    <name evidence="1" type="ORF">DCO56_09125</name>
</gene>
<dbReference type="RefSeq" id="WP_108633425.1">
    <property type="nucleotide sequence ID" value="NZ_QCXX01000002.1"/>
</dbReference>